<protein>
    <submittedName>
        <fullName evidence="3">Elongation factor P-like protein</fullName>
    </submittedName>
</protein>
<dbReference type="Pfam" id="PF01132">
    <property type="entry name" value="EFP"/>
    <property type="match status" value="1"/>
</dbReference>
<organism evidence="3 4">
    <name type="scientific">Escherichia coli</name>
    <dbReference type="NCBI Taxonomy" id="562"/>
    <lineage>
        <taxon>Bacteria</taxon>
        <taxon>Pseudomonadati</taxon>
        <taxon>Pseudomonadota</taxon>
        <taxon>Gammaproteobacteria</taxon>
        <taxon>Enterobacterales</taxon>
        <taxon>Enterobacteriaceae</taxon>
        <taxon>Escherichia</taxon>
    </lineage>
</organism>
<evidence type="ECO:0000256" key="1">
    <source>
        <dbReference type="SAM" id="MobiDB-lite"/>
    </source>
</evidence>
<gene>
    <name evidence="3" type="primary">yeiP_1</name>
    <name evidence="3" type="ORF">NCTC8622_04074</name>
</gene>
<keyword evidence="3" id="KW-0251">Elongation factor</keyword>
<dbReference type="EMBL" id="UGCP01000002">
    <property type="protein sequence ID" value="STI84999.1"/>
    <property type="molecule type" value="Genomic_DNA"/>
</dbReference>
<dbReference type="CDD" id="cd04470">
    <property type="entry name" value="S1_EF-P_repeat_1"/>
    <property type="match status" value="1"/>
</dbReference>
<keyword evidence="3" id="KW-0648">Protein biosynthesis</keyword>
<evidence type="ECO:0000313" key="3">
    <source>
        <dbReference type="EMBL" id="STI84999.1"/>
    </source>
</evidence>
<dbReference type="SUPFAM" id="SSF50249">
    <property type="entry name" value="Nucleic acid-binding proteins"/>
    <property type="match status" value="1"/>
</dbReference>
<dbReference type="InterPro" id="IPR020599">
    <property type="entry name" value="Transl_elong_fac_P/YeiP"/>
</dbReference>
<dbReference type="InterPro" id="IPR012340">
    <property type="entry name" value="NA-bd_OB-fold"/>
</dbReference>
<dbReference type="Gene3D" id="2.40.50.140">
    <property type="entry name" value="Nucleic acid-binding proteins"/>
    <property type="match status" value="1"/>
</dbReference>
<dbReference type="InterPro" id="IPR001059">
    <property type="entry name" value="Transl_elong_P/YeiP_cen"/>
</dbReference>
<reference evidence="3 4" key="1">
    <citation type="submission" date="2018-06" db="EMBL/GenBank/DDBJ databases">
        <authorList>
            <consortium name="Pathogen Informatics"/>
            <person name="Doyle S."/>
        </authorList>
    </citation>
    <scope>NUCLEOTIDE SEQUENCE [LARGE SCALE GENOMIC DNA]</scope>
    <source>
        <strain evidence="3 4">NCTC8622</strain>
    </source>
</reference>
<dbReference type="GO" id="GO:0005737">
    <property type="term" value="C:cytoplasm"/>
    <property type="evidence" value="ECO:0007669"/>
    <property type="project" value="TreeGrafter"/>
</dbReference>
<dbReference type="FunFam" id="2.40.50.140:FF:000053">
    <property type="entry name" value="Elongation factor P-like protein"/>
    <property type="match status" value="1"/>
</dbReference>
<sequence length="149" mass="17227">MRFSDVRTGLKVEERFKGDDIVDTVTLTRRYVDFSYVDGNEYVFMDKEDYTPYTFTKDQIEEELLFMPEGGMPDMQVLTWDGQLLALELPQTVDLESLKPHQASKGHLPAPVQTGDIEHWSGDSGTRILKPGEKIRIHIEERRYMGRAD</sequence>
<dbReference type="SMART" id="SM01185">
    <property type="entry name" value="EFP"/>
    <property type="match status" value="1"/>
</dbReference>
<feature type="domain" description="Translation elongation factor P/YeiP central" evidence="2">
    <location>
        <begin position="29"/>
        <end position="85"/>
    </location>
</feature>
<proteinExistence type="predicted"/>
<dbReference type="Proteomes" id="UP000254079">
    <property type="component" value="Unassembled WGS sequence"/>
</dbReference>
<evidence type="ECO:0000313" key="4">
    <source>
        <dbReference type="Proteomes" id="UP000254079"/>
    </source>
</evidence>
<name>A0A376U6P2_ECOLX</name>
<dbReference type="AlphaFoldDB" id="A0A376U6P2"/>
<accession>A0A376U6P2</accession>
<feature type="region of interest" description="Disordered" evidence="1">
    <location>
        <begin position="101"/>
        <end position="123"/>
    </location>
</feature>
<dbReference type="PANTHER" id="PTHR30053">
    <property type="entry name" value="ELONGATION FACTOR P"/>
    <property type="match status" value="1"/>
</dbReference>
<dbReference type="PANTHER" id="PTHR30053:SF14">
    <property type="entry name" value="TRANSLATION ELONGATION FACTOR KOW-LIKE DOMAIN-CONTAINING PROTEIN"/>
    <property type="match status" value="1"/>
</dbReference>
<evidence type="ECO:0000259" key="2">
    <source>
        <dbReference type="SMART" id="SM01185"/>
    </source>
</evidence>
<dbReference type="GO" id="GO:0003746">
    <property type="term" value="F:translation elongation factor activity"/>
    <property type="evidence" value="ECO:0007669"/>
    <property type="project" value="UniProtKB-KW"/>
</dbReference>